<evidence type="ECO:0000259" key="2">
    <source>
        <dbReference type="Pfam" id="PF13229"/>
    </source>
</evidence>
<keyword evidence="3" id="KW-0456">Lyase</keyword>
<dbReference type="Gene3D" id="2.160.20.10">
    <property type="entry name" value="Single-stranded right-handed beta-helix, Pectin lyase-like"/>
    <property type="match status" value="1"/>
</dbReference>
<dbReference type="SUPFAM" id="SSF51126">
    <property type="entry name" value="Pectin lyase-like"/>
    <property type="match status" value="1"/>
</dbReference>
<dbReference type="Pfam" id="PF13229">
    <property type="entry name" value="Beta_helix"/>
    <property type="match status" value="1"/>
</dbReference>
<feature type="domain" description="Right handed beta helix" evidence="2">
    <location>
        <begin position="438"/>
        <end position="569"/>
    </location>
</feature>
<sequence>MNKAVTDGVVLMPTPYSAGLGVWSSGDGTPGSDTYANVVGASFVPADQDFGGALEIIKTTATQKLRYMGQTPMLPGCYLRVTARVKAIAGNLPNVQIAAWAGDANGANVASVVQVGPAKPLTSYGDVVEVTAIVGAGNRSGVDMVWGPQPVYGHFGIDLTGPTGGIVRVDDIEIEDVTSVFLRTMMNWVDVRDFGAVGDGITDDAAAFEAADAAADGRTVLVSKGTYFLGSSVTLDNRAEFEGTVTMPSTAILSLTKSYNLPAYIDAFGDEETGLKKAIQALMNNSDHESLDMCGRRVALSGPLDVQAAVPNRDSFAQRRVIRNGQLQANSGAAWDPDVVTSIATYSAANQTRLTGVTNIANIAVGSLVEGAGVGREIYVKSKDESAQEITLSQPLSDAVGTQNYTFTRYKYMLDFSGFSRLDVFQLHDIEFQCSTVANGVLLAPSGTVMHIRNCVFNRPAHRGISSHGEGCQGMLVEHCQFISHEGGELTQNRQSVAINTNGNDVKIRDCRASQFRHFLVMSGAQGLISGNHFFQGDEQADGIRSAGIVVALRACNTQISGNYIDNCFVEWTNEREPEPDFVSGFGFAGLSITDNVFLCSNVAPWFSYIVVKPFGSGHFVNGMNVSGNTFRSSGGKIDRVERVDDSYAPLDLNRMKRLSFSNNTFHNVEYASRNPLLVSHDQNSHADTWVLDTGNELPFDGYATEVDSLVFRSRLRNAANVSEWFMPYTSTLQGAADNQVHVIFPEPVLGDINALIRMD</sequence>
<dbReference type="InterPro" id="IPR039448">
    <property type="entry name" value="Beta_helix"/>
</dbReference>
<gene>
    <name evidence="3" type="ORF">SAMN04488045_1016</name>
</gene>
<dbReference type="Proteomes" id="UP000236752">
    <property type="component" value="Unassembled WGS sequence"/>
</dbReference>
<evidence type="ECO:0000313" key="3">
    <source>
        <dbReference type="EMBL" id="SEF74410.1"/>
    </source>
</evidence>
<name>A0A1H5UH98_9RHOB</name>
<dbReference type="Pfam" id="PF12708">
    <property type="entry name" value="Pect-lyase_RHGA_epim"/>
    <property type="match status" value="1"/>
</dbReference>
<dbReference type="GO" id="GO:0016829">
    <property type="term" value="F:lyase activity"/>
    <property type="evidence" value="ECO:0007669"/>
    <property type="project" value="UniProtKB-KW"/>
</dbReference>
<evidence type="ECO:0000259" key="1">
    <source>
        <dbReference type="Pfam" id="PF12708"/>
    </source>
</evidence>
<keyword evidence="4" id="KW-1185">Reference proteome</keyword>
<organism evidence="3 4">
    <name type="scientific">Thalassococcus halodurans</name>
    <dbReference type="NCBI Taxonomy" id="373675"/>
    <lineage>
        <taxon>Bacteria</taxon>
        <taxon>Pseudomonadati</taxon>
        <taxon>Pseudomonadota</taxon>
        <taxon>Alphaproteobacteria</taxon>
        <taxon>Rhodobacterales</taxon>
        <taxon>Roseobacteraceae</taxon>
        <taxon>Thalassococcus</taxon>
    </lineage>
</organism>
<accession>A0A1H5UH98</accession>
<dbReference type="RefSeq" id="WP_103909342.1">
    <property type="nucleotide sequence ID" value="NZ_FNUZ01000001.1"/>
</dbReference>
<dbReference type="OrthoDB" id="7749009at2"/>
<protein>
    <submittedName>
        <fullName evidence="3">Pectate lyase superfamily protein</fullName>
    </submittedName>
</protein>
<dbReference type="AlphaFoldDB" id="A0A1H5UH98"/>
<dbReference type="InterPro" id="IPR011050">
    <property type="entry name" value="Pectin_lyase_fold/virulence"/>
</dbReference>
<evidence type="ECO:0000313" key="4">
    <source>
        <dbReference type="Proteomes" id="UP000236752"/>
    </source>
</evidence>
<feature type="domain" description="Rhamnogalacturonase A/B/Epimerase-like pectate lyase" evidence="1">
    <location>
        <begin position="188"/>
        <end position="249"/>
    </location>
</feature>
<dbReference type="InterPro" id="IPR024535">
    <property type="entry name" value="RHGA/B-epi-like_pectate_lyase"/>
</dbReference>
<dbReference type="EMBL" id="FNUZ01000001">
    <property type="protein sequence ID" value="SEF74410.1"/>
    <property type="molecule type" value="Genomic_DNA"/>
</dbReference>
<proteinExistence type="predicted"/>
<dbReference type="InterPro" id="IPR012334">
    <property type="entry name" value="Pectin_lyas_fold"/>
</dbReference>
<reference evidence="3 4" key="1">
    <citation type="submission" date="2016-10" db="EMBL/GenBank/DDBJ databases">
        <authorList>
            <person name="de Groot N.N."/>
        </authorList>
    </citation>
    <scope>NUCLEOTIDE SEQUENCE [LARGE SCALE GENOMIC DNA]</scope>
    <source>
        <strain evidence="3 4">DSM 26915</strain>
    </source>
</reference>